<dbReference type="EMBL" id="MU854022">
    <property type="protein sequence ID" value="KAK3934145.1"/>
    <property type="molecule type" value="Genomic_DNA"/>
</dbReference>
<name>A0AAN6RYR7_9PEZI</name>
<dbReference type="InterPro" id="IPR015075">
    <property type="entry name" value="AtaL"/>
</dbReference>
<dbReference type="Proteomes" id="UP001303473">
    <property type="component" value="Unassembled WGS sequence"/>
</dbReference>
<evidence type="ECO:0000313" key="2">
    <source>
        <dbReference type="Proteomes" id="UP001303473"/>
    </source>
</evidence>
<keyword evidence="2" id="KW-1185">Reference proteome</keyword>
<dbReference type="AlphaFoldDB" id="A0AAN6RYR7"/>
<dbReference type="Pfam" id="PF08982">
    <property type="entry name" value="AtaL"/>
    <property type="match status" value="1"/>
</dbReference>
<accession>A0AAN6RYR7</accession>
<reference evidence="2" key="1">
    <citation type="journal article" date="2023" name="Mol. Phylogenet. Evol.">
        <title>Genome-scale phylogeny and comparative genomics of the fungal order Sordariales.</title>
        <authorList>
            <person name="Hensen N."/>
            <person name="Bonometti L."/>
            <person name="Westerberg I."/>
            <person name="Brannstrom I.O."/>
            <person name="Guillou S."/>
            <person name="Cros-Aarteil S."/>
            <person name="Calhoun S."/>
            <person name="Haridas S."/>
            <person name="Kuo A."/>
            <person name="Mondo S."/>
            <person name="Pangilinan J."/>
            <person name="Riley R."/>
            <person name="LaButti K."/>
            <person name="Andreopoulos B."/>
            <person name="Lipzen A."/>
            <person name="Chen C."/>
            <person name="Yan M."/>
            <person name="Daum C."/>
            <person name="Ng V."/>
            <person name="Clum A."/>
            <person name="Steindorff A."/>
            <person name="Ohm R.A."/>
            <person name="Martin F."/>
            <person name="Silar P."/>
            <person name="Natvig D.O."/>
            <person name="Lalanne C."/>
            <person name="Gautier V."/>
            <person name="Ament-Velasquez S.L."/>
            <person name="Kruys A."/>
            <person name="Hutchinson M.I."/>
            <person name="Powell A.J."/>
            <person name="Barry K."/>
            <person name="Miller A.N."/>
            <person name="Grigoriev I.V."/>
            <person name="Debuchy R."/>
            <person name="Gladieux P."/>
            <person name="Hiltunen Thoren M."/>
            <person name="Johannesson H."/>
        </authorList>
    </citation>
    <scope>NUCLEOTIDE SEQUENCE [LARGE SCALE GENOMIC DNA]</scope>
    <source>
        <strain evidence="2">CBS 340.73</strain>
    </source>
</reference>
<dbReference type="InterPro" id="IPR023393">
    <property type="entry name" value="START-like_dom_sf"/>
</dbReference>
<organism evidence="1 2">
    <name type="scientific">Diplogelasinospora grovesii</name>
    <dbReference type="NCBI Taxonomy" id="303347"/>
    <lineage>
        <taxon>Eukaryota</taxon>
        <taxon>Fungi</taxon>
        <taxon>Dikarya</taxon>
        <taxon>Ascomycota</taxon>
        <taxon>Pezizomycotina</taxon>
        <taxon>Sordariomycetes</taxon>
        <taxon>Sordariomycetidae</taxon>
        <taxon>Sordariales</taxon>
        <taxon>Diplogelasinosporaceae</taxon>
        <taxon>Diplogelasinospora</taxon>
    </lineage>
</organism>
<evidence type="ECO:0000313" key="1">
    <source>
        <dbReference type="EMBL" id="KAK3934145.1"/>
    </source>
</evidence>
<sequence length="169" mass="18844">MVVFNLGYTAPINRAGQEPTLTLAQVWAGLQRKVRHAQEFVPVIVECGVLSEEKDPSKDDVVVVTRTVRFKPGAGPGGQVKEVCKHYAPCRVDFYQQDGTTISNFVASGPSGEPEDLHMTYMFEWRHPDVEAGSEEAKKMEEAHRKTAKMAVESSIETIRRLVKEGKLE</sequence>
<dbReference type="CDD" id="cd08863">
    <property type="entry name" value="SRPBCC_DUF1857"/>
    <property type="match status" value="1"/>
</dbReference>
<gene>
    <name evidence="1" type="ORF">QBC46DRAFT_400548</name>
</gene>
<protein>
    <submittedName>
        <fullName evidence="1">DUF1857-domain-containing protein</fullName>
    </submittedName>
</protein>
<dbReference type="SUPFAM" id="SSF55961">
    <property type="entry name" value="Bet v1-like"/>
    <property type="match status" value="1"/>
</dbReference>
<proteinExistence type="predicted"/>
<comment type="caution">
    <text evidence="1">The sequence shown here is derived from an EMBL/GenBank/DDBJ whole genome shotgun (WGS) entry which is preliminary data.</text>
</comment>
<dbReference type="Gene3D" id="3.30.530.20">
    <property type="match status" value="1"/>
</dbReference>